<comment type="catalytic activity">
    <reaction evidence="7 8">
        <text>L-glutamyl-tRNA(Gln) + L-glutamine + ATP + H2O = L-glutaminyl-tRNA(Gln) + L-glutamate + ADP + phosphate + H(+)</text>
        <dbReference type="Rhea" id="RHEA:17521"/>
        <dbReference type="Rhea" id="RHEA-COMP:9681"/>
        <dbReference type="Rhea" id="RHEA-COMP:9684"/>
        <dbReference type="ChEBI" id="CHEBI:15377"/>
        <dbReference type="ChEBI" id="CHEBI:15378"/>
        <dbReference type="ChEBI" id="CHEBI:29985"/>
        <dbReference type="ChEBI" id="CHEBI:30616"/>
        <dbReference type="ChEBI" id="CHEBI:43474"/>
        <dbReference type="ChEBI" id="CHEBI:58359"/>
        <dbReference type="ChEBI" id="CHEBI:78520"/>
        <dbReference type="ChEBI" id="CHEBI:78521"/>
        <dbReference type="ChEBI" id="CHEBI:456216"/>
        <dbReference type="EC" id="6.3.5.7"/>
    </reaction>
</comment>
<evidence type="ECO:0000256" key="8">
    <source>
        <dbReference type="HAMAP-Rule" id="MF_00120"/>
    </source>
</evidence>
<dbReference type="InterPro" id="IPR023631">
    <property type="entry name" value="Amidase_dom"/>
</dbReference>
<evidence type="ECO:0000313" key="11">
    <source>
        <dbReference type="EMBL" id="PTQ53248.1"/>
    </source>
</evidence>
<dbReference type="InterPro" id="IPR004412">
    <property type="entry name" value="GatA"/>
</dbReference>
<dbReference type="Pfam" id="PF01425">
    <property type="entry name" value="Amidase"/>
    <property type="match status" value="1"/>
</dbReference>
<keyword evidence="3 8" id="KW-0547">Nucleotide-binding</keyword>
<dbReference type="AlphaFoldDB" id="A0A2T5GAR7"/>
<reference evidence="11 12" key="1">
    <citation type="submission" date="2017-08" db="EMBL/GenBank/DDBJ databases">
        <title>Burning lignite coal seam in the remote Altai Mountains harbors a hydrogen-driven thermophilic microbial community.</title>
        <authorList>
            <person name="Kadnikov V.V."/>
            <person name="Mardanov A.V."/>
            <person name="Ivasenko D."/>
            <person name="Beletsky A.V."/>
            <person name="Karnachuk O.V."/>
            <person name="Ravin N.V."/>
        </authorList>
    </citation>
    <scope>NUCLEOTIDE SEQUENCE [LARGE SCALE GENOMIC DNA]</scope>
    <source>
        <strain evidence="11">AL31</strain>
    </source>
</reference>
<dbReference type="HAMAP" id="MF_00120">
    <property type="entry name" value="GatA"/>
    <property type="match status" value="1"/>
</dbReference>
<evidence type="ECO:0000256" key="7">
    <source>
        <dbReference type="ARBA" id="ARBA00047407"/>
    </source>
</evidence>
<dbReference type="GO" id="GO:0016740">
    <property type="term" value="F:transferase activity"/>
    <property type="evidence" value="ECO:0007669"/>
    <property type="project" value="UniProtKB-KW"/>
</dbReference>
<comment type="caution">
    <text evidence="11">The sequence shown here is derived from an EMBL/GenBank/DDBJ whole genome shotgun (WGS) entry which is preliminary data.</text>
</comment>
<dbReference type="InterPro" id="IPR000120">
    <property type="entry name" value="Amidase"/>
</dbReference>
<dbReference type="NCBIfam" id="TIGR00132">
    <property type="entry name" value="gatA"/>
    <property type="match status" value="1"/>
</dbReference>
<feature type="active site" description="Charge relay system" evidence="8">
    <location>
        <position position="148"/>
    </location>
</feature>
<evidence type="ECO:0000256" key="3">
    <source>
        <dbReference type="ARBA" id="ARBA00022741"/>
    </source>
</evidence>
<dbReference type="EMBL" id="PEBW01000001">
    <property type="protein sequence ID" value="PTQ53248.1"/>
    <property type="molecule type" value="Genomic_DNA"/>
</dbReference>
<dbReference type="Proteomes" id="UP000244016">
    <property type="component" value="Unassembled WGS sequence"/>
</dbReference>
<dbReference type="SUPFAM" id="SSF75304">
    <property type="entry name" value="Amidase signature (AS) enzymes"/>
    <property type="match status" value="1"/>
</dbReference>
<evidence type="ECO:0000256" key="4">
    <source>
        <dbReference type="ARBA" id="ARBA00022840"/>
    </source>
</evidence>
<dbReference type="Gene3D" id="3.90.1300.10">
    <property type="entry name" value="Amidase signature (AS) domain"/>
    <property type="match status" value="1"/>
</dbReference>
<dbReference type="EC" id="6.3.5.7" evidence="8"/>
<evidence type="ECO:0000313" key="12">
    <source>
        <dbReference type="Proteomes" id="UP000244016"/>
    </source>
</evidence>
<keyword evidence="4 8" id="KW-0067">ATP-binding</keyword>
<organism evidence="11 12">
    <name type="scientific">Brockia lithotrophica</name>
    <dbReference type="NCBI Taxonomy" id="933949"/>
    <lineage>
        <taxon>Bacteria</taxon>
        <taxon>Bacillati</taxon>
        <taxon>Bacillota</taxon>
        <taxon>Bacilli</taxon>
        <taxon>Bacillales</taxon>
        <taxon>Bacillales Family X. Incertae Sedis</taxon>
        <taxon>Brockia</taxon>
    </lineage>
</organism>
<dbReference type="GO" id="GO:0006412">
    <property type="term" value="P:translation"/>
    <property type="evidence" value="ECO:0007669"/>
    <property type="project" value="UniProtKB-UniRule"/>
</dbReference>
<evidence type="ECO:0000256" key="2">
    <source>
        <dbReference type="ARBA" id="ARBA00022598"/>
    </source>
</evidence>
<dbReference type="PROSITE" id="PS00571">
    <property type="entry name" value="AMIDASES"/>
    <property type="match status" value="1"/>
</dbReference>
<dbReference type="PANTHER" id="PTHR11895">
    <property type="entry name" value="TRANSAMIDASE"/>
    <property type="match status" value="1"/>
</dbReference>
<evidence type="ECO:0000256" key="5">
    <source>
        <dbReference type="ARBA" id="ARBA00022917"/>
    </source>
</evidence>
<dbReference type="GO" id="GO:0050567">
    <property type="term" value="F:glutaminyl-tRNA synthase (glutamine-hydrolyzing) activity"/>
    <property type="evidence" value="ECO:0007669"/>
    <property type="project" value="UniProtKB-UniRule"/>
</dbReference>
<dbReference type="GO" id="GO:0030956">
    <property type="term" value="C:glutamyl-tRNA(Gln) amidotransferase complex"/>
    <property type="evidence" value="ECO:0007669"/>
    <property type="project" value="InterPro"/>
</dbReference>
<dbReference type="InterPro" id="IPR020556">
    <property type="entry name" value="Amidase_CS"/>
</dbReference>
<evidence type="ECO:0000256" key="1">
    <source>
        <dbReference type="ARBA" id="ARBA00008069"/>
    </source>
</evidence>
<accession>A0A2T5GAR7</accession>
<comment type="similarity">
    <text evidence="1 8">Belongs to the amidase family. GatA subfamily.</text>
</comment>
<keyword evidence="2 8" id="KW-0436">Ligase</keyword>
<feature type="region of interest" description="Disordered" evidence="9">
    <location>
        <begin position="491"/>
        <end position="514"/>
    </location>
</feature>
<feature type="domain" description="Amidase" evidence="10">
    <location>
        <begin position="22"/>
        <end position="480"/>
    </location>
</feature>
<comment type="subunit">
    <text evidence="8">Heterotrimer of A, B and C subunits.</text>
</comment>
<proteinExistence type="inferred from homology"/>
<evidence type="ECO:0000256" key="6">
    <source>
        <dbReference type="ARBA" id="ARBA00025295"/>
    </source>
</evidence>
<comment type="function">
    <text evidence="6 8">Allows the formation of correctly charged Gln-tRNA(Gln) through the transamidation of misacylated Glu-tRNA(Gln) in organisms which lack glutaminyl-tRNA synthetase. The reaction takes place in the presence of glutamine and ATP through an activated gamma-phospho-Glu-tRNA(Gln).</text>
</comment>
<dbReference type="InterPro" id="IPR036928">
    <property type="entry name" value="AS_sf"/>
</dbReference>
<sequence>MDDLSVLAWRSRIASGEAAPEDVVRHYLEAIAARDPEIHAFLLVREEAREEARNLRAEDRQTLPFFGIPVALKDNFLTRGVRTTAGSRMLETYVPPVDATAWERLAHGGAVLLGKTNLDEFAMGVSTETSAFGPTRNPWDPTRTAGGSSGGSAAAVAAGFAPLALGSDTGGSVRQPAAYTGIVGFKPTYGLVSRYGLIPMAASLDTVGVFARTVDDAAYAFVHIAGSDPKDPTSFGKLPPAFADRLAELRRLAYPARAERLRALLSRGFSGAKVALVRELFGDGVSPEVRTAVEAAVRRMEALGARVEAVSVPELEHAGAVYAVVMSAEAASHLGRFDGVRFGLRVPAGDVDALYTRTRSRGFGWEAKRRILFGTYVTLSESFVDLYERALRARRFLASRLEALFADFDFLLGPATPTTAPVVGAAGDVDPVVELTQDLLTLPANLAGLPAVSVPAGRGSDGMPVGLQIVGPRYSDLDVLAFAFAWEEARPPEARPPFGGKVPGSSPREGGSGR</sequence>
<dbReference type="PANTHER" id="PTHR11895:SF7">
    <property type="entry name" value="GLUTAMYL-TRNA(GLN) AMIDOTRANSFERASE SUBUNIT A, MITOCHONDRIAL"/>
    <property type="match status" value="1"/>
</dbReference>
<gene>
    <name evidence="8" type="primary">gatA</name>
    <name evidence="11" type="ORF">BLITH_0328</name>
</gene>
<keyword evidence="11" id="KW-0808">Transferase</keyword>
<keyword evidence="5 8" id="KW-0648">Protein biosynthesis</keyword>
<feature type="compositionally biased region" description="Low complexity" evidence="9">
    <location>
        <begin position="503"/>
        <end position="514"/>
    </location>
</feature>
<feature type="active site" description="Acyl-ester intermediate" evidence="8">
    <location>
        <position position="172"/>
    </location>
</feature>
<evidence type="ECO:0000256" key="9">
    <source>
        <dbReference type="SAM" id="MobiDB-lite"/>
    </source>
</evidence>
<feature type="active site" description="Charge relay system" evidence="8">
    <location>
        <position position="73"/>
    </location>
</feature>
<dbReference type="GO" id="GO:0005524">
    <property type="term" value="F:ATP binding"/>
    <property type="evidence" value="ECO:0007669"/>
    <property type="project" value="UniProtKB-KW"/>
</dbReference>
<name>A0A2T5GAR7_9BACL</name>
<protein>
    <recommendedName>
        <fullName evidence="8">Glutamyl-tRNA(Gln) amidotransferase subunit A</fullName>
        <shortName evidence="8">Glu-ADT subunit A</shortName>
        <ecNumber evidence="8">6.3.5.7</ecNumber>
    </recommendedName>
</protein>
<evidence type="ECO:0000259" key="10">
    <source>
        <dbReference type="Pfam" id="PF01425"/>
    </source>
</evidence>